<name>A0A1L3GPV1_9BACT</name>
<evidence type="ECO:0000256" key="6">
    <source>
        <dbReference type="ARBA" id="ARBA00022927"/>
    </source>
</evidence>
<evidence type="ECO:0000256" key="8">
    <source>
        <dbReference type="ARBA" id="ARBA00023136"/>
    </source>
</evidence>
<dbReference type="Gene3D" id="2.30.42.10">
    <property type="match status" value="1"/>
</dbReference>
<feature type="domain" description="PDZ" evidence="9">
    <location>
        <begin position="206"/>
        <end position="277"/>
    </location>
</feature>
<dbReference type="InterPro" id="IPR036034">
    <property type="entry name" value="PDZ_sf"/>
</dbReference>
<dbReference type="GO" id="GO:0005886">
    <property type="term" value="C:plasma membrane"/>
    <property type="evidence" value="ECO:0007669"/>
    <property type="project" value="UniProtKB-SubCell"/>
</dbReference>
<organism evidence="10 11">
    <name type="scientific">Syntrophotalea acetylenivorans</name>
    <dbReference type="NCBI Taxonomy" id="1842532"/>
    <lineage>
        <taxon>Bacteria</taxon>
        <taxon>Pseudomonadati</taxon>
        <taxon>Thermodesulfobacteriota</taxon>
        <taxon>Desulfuromonadia</taxon>
        <taxon>Desulfuromonadales</taxon>
        <taxon>Syntrophotaleaceae</taxon>
        <taxon>Syntrophotalea</taxon>
    </lineage>
</organism>
<dbReference type="STRING" id="1842532.A7E78_08720"/>
<dbReference type="SMART" id="SM00228">
    <property type="entry name" value="PDZ"/>
    <property type="match status" value="1"/>
</dbReference>
<dbReference type="Pfam" id="PF11356">
    <property type="entry name" value="T2SSC"/>
    <property type="match status" value="1"/>
</dbReference>
<evidence type="ECO:0000256" key="2">
    <source>
        <dbReference type="ARBA" id="ARBA00022448"/>
    </source>
</evidence>
<keyword evidence="4" id="KW-0997">Cell inner membrane</keyword>
<evidence type="ECO:0000256" key="7">
    <source>
        <dbReference type="ARBA" id="ARBA00022989"/>
    </source>
</evidence>
<accession>A0A1L3GPV1</accession>
<evidence type="ECO:0000259" key="9">
    <source>
        <dbReference type="SMART" id="SM00228"/>
    </source>
</evidence>
<keyword evidence="8" id="KW-0472">Membrane</keyword>
<dbReference type="InterPro" id="IPR024961">
    <property type="entry name" value="T2SS_GspC_N"/>
</dbReference>
<evidence type="ECO:0000256" key="5">
    <source>
        <dbReference type="ARBA" id="ARBA00022692"/>
    </source>
</evidence>
<dbReference type="Proteomes" id="UP000182517">
    <property type="component" value="Chromosome"/>
</dbReference>
<keyword evidence="3" id="KW-1003">Cell membrane</keyword>
<evidence type="ECO:0000256" key="4">
    <source>
        <dbReference type="ARBA" id="ARBA00022519"/>
    </source>
</evidence>
<dbReference type="SUPFAM" id="SSF50156">
    <property type="entry name" value="PDZ domain-like"/>
    <property type="match status" value="1"/>
</dbReference>
<proteinExistence type="predicted"/>
<dbReference type="AlphaFoldDB" id="A0A1L3GPV1"/>
<evidence type="ECO:0000313" key="10">
    <source>
        <dbReference type="EMBL" id="APG27910.1"/>
    </source>
</evidence>
<dbReference type="InterPro" id="IPR001478">
    <property type="entry name" value="PDZ"/>
</dbReference>
<evidence type="ECO:0000256" key="1">
    <source>
        <dbReference type="ARBA" id="ARBA00004533"/>
    </source>
</evidence>
<dbReference type="KEGG" id="pef:A7E78_08720"/>
<dbReference type="Gene3D" id="2.30.30.830">
    <property type="match status" value="1"/>
</dbReference>
<reference evidence="10 11" key="1">
    <citation type="journal article" date="2017" name="Genome Announc.">
        <title>Complete Genome Sequences of Two Acetylene-Fermenting Pelobacter acetylenicus Strains.</title>
        <authorList>
            <person name="Sutton J.M."/>
            <person name="Baesman S.M."/>
            <person name="Fierst J.L."/>
            <person name="Poret-Peterson A.T."/>
            <person name="Oremland R.S."/>
            <person name="Dunlap D.S."/>
            <person name="Akob D.M."/>
        </authorList>
    </citation>
    <scope>NUCLEOTIDE SEQUENCE [LARGE SCALE GENOMIC DNA]</scope>
    <source>
        <strain evidence="10 11">SFB93</strain>
    </source>
</reference>
<keyword evidence="7" id="KW-1133">Transmembrane helix</keyword>
<gene>
    <name evidence="10" type="ORF">A7E78_08720</name>
</gene>
<keyword evidence="6" id="KW-0653">Protein transport</keyword>
<keyword evidence="2" id="KW-0813">Transport</keyword>
<dbReference type="GO" id="GO:0015031">
    <property type="term" value="P:protein transport"/>
    <property type="evidence" value="ECO:0007669"/>
    <property type="project" value="UniProtKB-KW"/>
</dbReference>
<evidence type="ECO:0000256" key="3">
    <source>
        <dbReference type="ARBA" id="ARBA00022475"/>
    </source>
</evidence>
<comment type="subcellular location">
    <subcellularLocation>
        <location evidence="1">Cell inner membrane</location>
    </subcellularLocation>
</comment>
<keyword evidence="5" id="KW-0812">Transmembrane</keyword>
<dbReference type="OrthoDB" id="5447763at2"/>
<dbReference type="NCBIfam" id="NF041515">
    <property type="entry name" value="GspC_delta"/>
    <property type="match status" value="1"/>
</dbReference>
<dbReference type="RefSeq" id="WP_072283873.1">
    <property type="nucleotide sequence ID" value="NZ_CP015519.1"/>
</dbReference>
<evidence type="ECO:0000313" key="11">
    <source>
        <dbReference type="Proteomes" id="UP000182517"/>
    </source>
</evidence>
<dbReference type="EMBL" id="CP015519">
    <property type="protein sequence ID" value="APG27910.1"/>
    <property type="molecule type" value="Genomic_DNA"/>
</dbReference>
<protein>
    <recommendedName>
        <fullName evidence="9">PDZ domain-containing protein</fullName>
    </recommendedName>
</protein>
<sequence length="287" mass="31099">MLASVHKYFWVCYLVLPLLFGAAIGHLTAVSTDIWLAKPLSGAWEKSAAPAPKATNLPLSAYELILQRNIFDSRGPATGSLQGAALADSAEATARRANLTLLGTMVAGAQSSALLSVEQETTLLHLDEELPGGGRIKQIDRKRVLISWPDGSEQELLVSDEAPTVSAKPKVSNGQGVRAAGENRWLISRNEIEKARADMNQLLKSARLEPKIVGGVTQGFLVRMVRSNSLVAKLGIKRGDLIKEVNGVPLDSPEKALQVFQQLREAKKVSVNLLRRGEPLTYSYEVD</sequence>
<keyword evidence="11" id="KW-1185">Reference proteome</keyword>